<dbReference type="EMBL" id="CAFB01000044">
    <property type="protein sequence ID" value="CCD29658.1"/>
    <property type="molecule type" value="Genomic_DNA"/>
</dbReference>
<reference evidence="1 2" key="1">
    <citation type="submission" date="2011-08" db="EMBL/GenBank/DDBJ databases">
        <title>The genome of the obligate endobacterium of an arbuscular mycorrhizal fungus reveals an interphylum network of nutritional interactions.</title>
        <authorList>
            <person name="Ghignone S."/>
            <person name="Salvioli A."/>
            <person name="Anca I."/>
            <person name="Lumini E."/>
            <person name="Ortu G."/>
            <person name="Petiti L."/>
            <person name="Cruveiller S."/>
            <person name="Bianciotto V."/>
            <person name="Piffanelli P."/>
            <person name="Lanfranco L."/>
            <person name="Bonfante P."/>
        </authorList>
    </citation>
    <scope>NUCLEOTIDE SEQUENCE [LARGE SCALE GENOMIC DNA]</scope>
    <source>
        <strain evidence="1 2">BEG34</strain>
    </source>
</reference>
<keyword evidence="2" id="KW-1185">Reference proteome</keyword>
<proteinExistence type="predicted"/>
<organism evidence="1 2">
    <name type="scientific">Candidatus Glomeribacter gigasporarum BEG34</name>
    <dbReference type="NCBI Taxonomy" id="1070319"/>
    <lineage>
        <taxon>Bacteria</taxon>
        <taxon>Pseudomonadati</taxon>
        <taxon>Pseudomonadota</taxon>
        <taxon>Betaproteobacteria</taxon>
        <taxon>Burkholderiales</taxon>
        <taxon>Burkholderiaceae</taxon>
        <taxon>Candidatus Glomeribacter</taxon>
    </lineage>
</organism>
<accession>G2JA58</accession>
<dbReference type="OrthoDB" id="9943287at2"/>
<dbReference type="STRING" id="1070319.CAGGBEG34_270073"/>
<comment type="caution">
    <text evidence="1">The sequence shown here is derived from an EMBL/GenBank/DDBJ whole genome shotgun (WGS) entry which is preliminary data.</text>
</comment>
<dbReference type="RefSeq" id="WP_006682813.1">
    <property type="nucleotide sequence ID" value="NZ_CAFB01000044.1"/>
</dbReference>
<dbReference type="AlphaFoldDB" id="G2JA58"/>
<protein>
    <submittedName>
        <fullName evidence="1">Uncharacterized protein</fullName>
    </submittedName>
</protein>
<sequence length="175" mass="20330">MFSTHFHVFPSGEFQDTTPDIINSFKGLTSDSGLNWQDPRITQRFQDMEIFDKIVENKKELSTLLHPMGAQSLTKYLDYQFQTLPITKCVDKMLYNVIINELHTDQLEENINRLSKAAEKSLEITYSQSPYQSSALELVKTENKQLFDQIRRIFEDLIRTLNPGSYRGKSRADLT</sequence>
<gene>
    <name evidence="1" type="ORF">CAGGBEG34_270073</name>
</gene>
<dbReference type="Proteomes" id="UP000054051">
    <property type="component" value="Unassembled WGS sequence"/>
</dbReference>
<name>G2JA58_9BURK</name>
<evidence type="ECO:0000313" key="1">
    <source>
        <dbReference type="EMBL" id="CCD29658.1"/>
    </source>
</evidence>
<evidence type="ECO:0000313" key="2">
    <source>
        <dbReference type="Proteomes" id="UP000054051"/>
    </source>
</evidence>